<dbReference type="FunFam" id="3.30.160.20:FF:000012">
    <property type="entry name" value="Drosha ribonuclease III"/>
    <property type="match status" value="1"/>
</dbReference>
<dbReference type="SUPFAM" id="SSF54768">
    <property type="entry name" value="dsRNA-binding domain-like"/>
    <property type="match status" value="1"/>
</dbReference>
<feature type="compositionally biased region" description="Acidic residues" evidence="6">
    <location>
        <begin position="352"/>
        <end position="363"/>
    </location>
</feature>
<evidence type="ECO:0000256" key="4">
    <source>
        <dbReference type="ARBA" id="ARBA00022884"/>
    </source>
</evidence>
<dbReference type="Gene3D" id="1.10.1520.10">
    <property type="entry name" value="Ribonuclease III domain"/>
    <property type="match status" value="3"/>
</dbReference>
<evidence type="ECO:0000256" key="1">
    <source>
        <dbReference type="ARBA" id="ARBA00022722"/>
    </source>
</evidence>
<protein>
    <submittedName>
        <fullName evidence="10">Ribonuclease 3</fullName>
    </submittedName>
</protein>
<dbReference type="PROSITE" id="PS00517">
    <property type="entry name" value="RNASE_3_1"/>
    <property type="match status" value="1"/>
</dbReference>
<dbReference type="GO" id="GO:0031054">
    <property type="term" value="P:pre-miRNA processing"/>
    <property type="evidence" value="ECO:0007669"/>
    <property type="project" value="InterPro"/>
</dbReference>
<dbReference type="InterPro" id="IPR000999">
    <property type="entry name" value="RNase_III_dom"/>
</dbReference>
<keyword evidence="1" id="KW-0540">Nuclease</keyword>
<dbReference type="InterPro" id="IPR058938">
    <property type="entry name" value="Helical_CED_Drosha"/>
</dbReference>
<evidence type="ECO:0000256" key="3">
    <source>
        <dbReference type="ARBA" id="ARBA00022801"/>
    </source>
</evidence>
<dbReference type="SMART" id="SM00535">
    <property type="entry name" value="RIBOc"/>
    <property type="match status" value="2"/>
</dbReference>
<dbReference type="Pfam" id="PF26050">
    <property type="entry name" value="Helical_CED_Drosha"/>
    <property type="match status" value="1"/>
</dbReference>
<dbReference type="CDD" id="cd00593">
    <property type="entry name" value="RIBOc"/>
    <property type="match status" value="2"/>
</dbReference>
<feature type="domain" description="RNase III" evidence="8">
    <location>
        <begin position="1000"/>
        <end position="1060"/>
    </location>
</feature>
<dbReference type="SUPFAM" id="SSF54928">
    <property type="entry name" value="RNA-binding domain, RBD"/>
    <property type="match status" value="1"/>
</dbReference>
<dbReference type="PANTHER" id="PTHR11207:SF0">
    <property type="entry name" value="RIBONUCLEASE 3"/>
    <property type="match status" value="1"/>
</dbReference>
<sequence>MISDSIVDVNAALDDIISKRRVGKRAAPRIDEPLPLGRGGGRRNQRRRNSGGGGGGFGNAGFGNSGFGNQSFGTNSGSFGNSGFGNSGFGNSGFGNVGPRRQFGGGGGRRTNNTSGEDVVWINISNLPDTVLTGDLQELFQEFNLLGVGVHYDEFGQHMGTADLFVDGRSAKAILREYANIAIDGQKIRFAIVNEQAAATPQFQNQQRRDNLRGGRRLGGFCGCLIEYWGNFLSEIGLDPVPVFNYSLITRSRSPIGRATGGGVSKPRRVGRNTTNQVKTAAELDRELEAYMNGMKISSDEEGEYGDVRSCQLVGDEGKEFDSVSKDVEDKSTKSNEESPQKSTFTTSQIWDEQELHDDEGGENEQLIEDESLNGISTSPFWTQSIAPGKYYNRARGGGQTATPALLSLQRQFETCIIQTIKEGLATQPKCDPPPPTKLNNCSSHNCDAANNCSKHVAGSDSDSDNGGENSDNSSSSSISSHNTSKNGRNNSGGGDSNNSSPFKKRFGRRRQKRQQIKSFAREEILRKRSHPAALHPDIGFNESGQLNDGPLCKCSWAAKQTGVRHGKFAGEKAFPRCDWNSSNIERLYHYVLHVEPNPASLSRHPTQIQIDGHCYKFDGFSVFFHKPLPERFPQRPINQWTQHFQVRFLHENAPESFTVADLELFHSFLFEQILELYDLNRQLNIPKEEINSSCPFYHCLPRFARSLPDNGKELLPLSSILSHFITNFTPLVDDRLAQYFHINPLALVDFACQKKGEICINPKKKPLAIRLDLLEKSADNNEFYPIITHFGIKPNAYAFLARPQMQDALYKHLQLRKHLSSKPSITFEEKWLLRKSEAHLNALKRECKSKRNTIVHISSRDFYSTGICSDMVLHSILLVLACQHVRFHCSLNFLEERLAYTFKNRSLLELALIHPSFRANYGTNSDHAKNVLNNCELLTKQQLIQKTGRRRGINVLMEIMSMQRLSSSGNNKMKENNGGDDGRIVNRINESIVKHNERLEFLGDAVVQNRHLATLGDRLGLQHFMVYAHGPDLCHSADLRHAMANTFEALMAAVFLDSGLEQCDKIFANALFVNESNLLQIWTHLPEHPLKKDTPYGDRHLISSVPCLKLLVEFERCIGITFKHIRLLAKAFTRRNVPYNFLTLGHNQRLEFLGDTILQLLTSEYLYKQFPYHQEGHLSLLRTCLVQATTQAVVCDDLAMVKYLVIPQALLRKCPQPNLRTKDKADLYFILSQRWNDPKSQLQQSCLTLRNFASSEPDIPEYKTIGIEGPTNTRIYRVAVYFRNKRLAVGTGASMHLAQMKAAENALIENANLFKSNGYINENNNKNIFENKSSCGGGGGNQIENYITSNNKGKEESEKKFFASF</sequence>
<evidence type="ECO:0000256" key="5">
    <source>
        <dbReference type="PROSITE-ProRule" id="PRU00266"/>
    </source>
</evidence>
<dbReference type="SUPFAM" id="SSF69065">
    <property type="entry name" value="RNase III domain-like"/>
    <property type="match status" value="2"/>
</dbReference>
<feature type="compositionally biased region" description="Gly residues" evidence="6">
    <location>
        <begin position="50"/>
        <end position="60"/>
    </location>
</feature>
<dbReference type="PANTHER" id="PTHR11207">
    <property type="entry name" value="RIBONUCLEASE III"/>
    <property type="match status" value="1"/>
</dbReference>
<feature type="region of interest" description="Disordered" evidence="6">
    <location>
        <begin position="21"/>
        <end position="60"/>
    </location>
</feature>
<evidence type="ECO:0000259" key="8">
    <source>
        <dbReference type="PROSITE" id="PS50142"/>
    </source>
</evidence>
<name>A0A915LFZ0_MELJA</name>
<dbReference type="GO" id="GO:0003723">
    <property type="term" value="F:RNA binding"/>
    <property type="evidence" value="ECO:0007669"/>
    <property type="project" value="UniProtKB-UniRule"/>
</dbReference>
<dbReference type="InterPro" id="IPR036389">
    <property type="entry name" value="RNase_III_sf"/>
</dbReference>
<dbReference type="PROSITE" id="PS50137">
    <property type="entry name" value="DS_RBD"/>
    <property type="match status" value="1"/>
</dbReference>
<feature type="compositionally biased region" description="Basic residues" evidence="6">
    <location>
        <begin position="40"/>
        <end position="49"/>
    </location>
</feature>
<dbReference type="Pfam" id="PF00636">
    <property type="entry name" value="Ribonuclease_3"/>
    <property type="match status" value="1"/>
</dbReference>
<dbReference type="InterPro" id="IPR014720">
    <property type="entry name" value="dsRBD_dom"/>
</dbReference>
<dbReference type="GO" id="GO:0004525">
    <property type="term" value="F:ribonuclease III activity"/>
    <property type="evidence" value="ECO:0007669"/>
    <property type="project" value="InterPro"/>
</dbReference>
<dbReference type="Proteomes" id="UP000887561">
    <property type="component" value="Unplaced"/>
</dbReference>
<keyword evidence="2" id="KW-0255">Endonuclease</keyword>
<dbReference type="SMART" id="SM00358">
    <property type="entry name" value="DSRM"/>
    <property type="match status" value="1"/>
</dbReference>
<dbReference type="InterPro" id="IPR044442">
    <property type="entry name" value="RNAse_III_DSRM__animal"/>
</dbReference>
<reference evidence="10" key="1">
    <citation type="submission" date="2022-11" db="UniProtKB">
        <authorList>
            <consortium name="WormBaseParasite"/>
        </authorList>
    </citation>
    <scope>IDENTIFICATION</scope>
</reference>
<feature type="compositionally biased region" description="Polar residues" evidence="6">
    <location>
        <begin position="341"/>
        <end position="351"/>
    </location>
</feature>
<feature type="compositionally biased region" description="Basic residues" evidence="6">
    <location>
        <begin position="503"/>
        <end position="516"/>
    </location>
</feature>
<evidence type="ECO:0000313" key="10">
    <source>
        <dbReference type="WBParaSite" id="scaffold1075_cov256.g2407"/>
    </source>
</evidence>
<keyword evidence="9" id="KW-1185">Reference proteome</keyword>
<accession>A0A915LFZ0</accession>
<dbReference type="WBParaSite" id="scaffold1075_cov256.g2407">
    <property type="protein sequence ID" value="scaffold1075_cov256.g2407"/>
    <property type="gene ID" value="scaffold1075_cov256.g2407"/>
</dbReference>
<evidence type="ECO:0000256" key="6">
    <source>
        <dbReference type="SAM" id="MobiDB-lite"/>
    </source>
</evidence>
<feature type="compositionally biased region" description="Low complexity" evidence="6">
    <location>
        <begin position="459"/>
        <end position="490"/>
    </location>
</feature>
<feature type="compositionally biased region" description="Basic and acidic residues" evidence="6">
    <location>
        <begin position="319"/>
        <end position="340"/>
    </location>
</feature>
<keyword evidence="4 5" id="KW-0694">RNA-binding</keyword>
<feature type="region of interest" description="Disordered" evidence="6">
    <location>
        <begin position="457"/>
        <end position="529"/>
    </location>
</feature>
<dbReference type="GO" id="GO:0031053">
    <property type="term" value="P:primary miRNA processing"/>
    <property type="evidence" value="ECO:0007669"/>
    <property type="project" value="TreeGrafter"/>
</dbReference>
<feature type="region of interest" description="Disordered" evidence="6">
    <location>
        <begin position="95"/>
        <end position="115"/>
    </location>
</feature>
<evidence type="ECO:0000256" key="2">
    <source>
        <dbReference type="ARBA" id="ARBA00022759"/>
    </source>
</evidence>
<dbReference type="PROSITE" id="PS50142">
    <property type="entry name" value="RNASE_3_2"/>
    <property type="match status" value="2"/>
</dbReference>
<dbReference type="CDD" id="cd19877">
    <property type="entry name" value="DSRM_RNAse_III_meta_like"/>
    <property type="match status" value="1"/>
</dbReference>
<keyword evidence="3" id="KW-0378">Hydrolase</keyword>
<dbReference type="Pfam" id="PF00035">
    <property type="entry name" value="dsrm"/>
    <property type="match status" value="1"/>
</dbReference>
<dbReference type="Gene3D" id="3.30.160.20">
    <property type="match status" value="1"/>
</dbReference>
<evidence type="ECO:0000259" key="7">
    <source>
        <dbReference type="PROSITE" id="PS50137"/>
    </source>
</evidence>
<feature type="region of interest" description="Disordered" evidence="6">
    <location>
        <begin position="319"/>
        <end position="363"/>
    </location>
</feature>
<organism evidence="9 10">
    <name type="scientific">Meloidogyne javanica</name>
    <name type="common">Root-knot nematode worm</name>
    <dbReference type="NCBI Taxonomy" id="6303"/>
    <lineage>
        <taxon>Eukaryota</taxon>
        <taxon>Metazoa</taxon>
        <taxon>Ecdysozoa</taxon>
        <taxon>Nematoda</taxon>
        <taxon>Chromadorea</taxon>
        <taxon>Rhabditida</taxon>
        <taxon>Tylenchina</taxon>
        <taxon>Tylenchomorpha</taxon>
        <taxon>Tylenchoidea</taxon>
        <taxon>Meloidogynidae</taxon>
        <taxon>Meloidogyninae</taxon>
        <taxon>Meloidogyne</taxon>
        <taxon>Meloidogyne incognita group</taxon>
    </lineage>
</organism>
<proteinExistence type="predicted"/>
<dbReference type="GO" id="GO:0070877">
    <property type="term" value="C:microprocessor complex"/>
    <property type="evidence" value="ECO:0007669"/>
    <property type="project" value="TreeGrafter"/>
</dbReference>
<feature type="domain" description="DRBM" evidence="7">
    <location>
        <begin position="1238"/>
        <end position="1313"/>
    </location>
</feature>
<evidence type="ECO:0000313" key="9">
    <source>
        <dbReference type="Proteomes" id="UP000887561"/>
    </source>
</evidence>
<dbReference type="InterPro" id="IPR035979">
    <property type="entry name" value="RBD_domain_sf"/>
</dbReference>
<feature type="domain" description="RNase III" evidence="8">
    <location>
        <begin position="1112"/>
        <end position="1229"/>
    </location>
</feature>